<accession>A0A8S5LFE7</accession>
<reference evidence="1" key="1">
    <citation type="journal article" date="2021" name="Proc. Natl. Acad. Sci. U.S.A.">
        <title>A Catalog of Tens of Thousands of Viruses from Human Metagenomes Reveals Hidden Associations with Chronic Diseases.</title>
        <authorList>
            <person name="Tisza M.J."/>
            <person name="Buck C.B."/>
        </authorList>
    </citation>
    <scope>NUCLEOTIDE SEQUENCE</scope>
    <source>
        <strain evidence="1">CtT1Q6</strain>
    </source>
</reference>
<proteinExistence type="predicted"/>
<protein>
    <submittedName>
        <fullName evidence="1">Uncharacterized protein</fullName>
    </submittedName>
</protein>
<sequence>MAGRFSLQSRNRKNQPYQIMGKRCRCSDDL</sequence>
<organism evidence="1">
    <name type="scientific">Myoviridae sp. ctT1Q6</name>
    <dbReference type="NCBI Taxonomy" id="2823546"/>
    <lineage>
        <taxon>Viruses</taxon>
        <taxon>Duplodnaviria</taxon>
        <taxon>Heunggongvirae</taxon>
        <taxon>Uroviricota</taxon>
        <taxon>Caudoviricetes</taxon>
    </lineage>
</organism>
<dbReference type="EMBL" id="BK014708">
    <property type="protein sequence ID" value="DAD68756.1"/>
    <property type="molecule type" value="Genomic_DNA"/>
</dbReference>
<name>A0A8S5LFE7_9CAUD</name>
<evidence type="ECO:0000313" key="1">
    <source>
        <dbReference type="EMBL" id="DAD68756.1"/>
    </source>
</evidence>